<comment type="caution">
    <text evidence="2">The sequence shown here is derived from an EMBL/GenBank/DDBJ whole genome shotgun (WGS) entry which is preliminary data.</text>
</comment>
<sequence>MIKQFFVALGSFLVVDGLWLTLIAKNFYAKHLGYLMSKNPNLLAAGLFYLIYVFAMVVLVVTPGIEKGSFWSTVLSGALFGLCCYATYDLTNLATVQNWPLIVTIVDLIWGTFLSATIAAISFLIFHK</sequence>
<dbReference type="InterPro" id="IPR018687">
    <property type="entry name" value="DUF2177_membr"/>
</dbReference>
<dbReference type="AlphaFoldDB" id="A0A644XGR9"/>
<feature type="transmembrane region" description="Helical" evidence="1">
    <location>
        <begin position="108"/>
        <end position="126"/>
    </location>
</feature>
<feature type="transmembrane region" description="Helical" evidence="1">
    <location>
        <begin position="41"/>
        <end position="61"/>
    </location>
</feature>
<accession>A0A644XGR9</accession>
<reference evidence="2" key="1">
    <citation type="submission" date="2019-08" db="EMBL/GenBank/DDBJ databases">
        <authorList>
            <person name="Kucharzyk K."/>
            <person name="Murdoch R.W."/>
            <person name="Higgins S."/>
            <person name="Loffler F."/>
        </authorList>
    </citation>
    <scope>NUCLEOTIDE SEQUENCE</scope>
</reference>
<keyword evidence="1" id="KW-1133">Transmembrane helix</keyword>
<feature type="transmembrane region" description="Helical" evidence="1">
    <location>
        <begin position="68"/>
        <end position="88"/>
    </location>
</feature>
<dbReference type="EMBL" id="VSSQ01002440">
    <property type="protein sequence ID" value="MPM15422.1"/>
    <property type="molecule type" value="Genomic_DNA"/>
</dbReference>
<gene>
    <name evidence="2" type="ORF">SDC9_61793</name>
</gene>
<evidence type="ECO:0000256" key="1">
    <source>
        <dbReference type="SAM" id="Phobius"/>
    </source>
</evidence>
<name>A0A644XGR9_9ZZZZ</name>
<evidence type="ECO:0000313" key="2">
    <source>
        <dbReference type="EMBL" id="MPM15422.1"/>
    </source>
</evidence>
<keyword evidence="1" id="KW-0812">Transmembrane</keyword>
<keyword evidence="1" id="KW-0472">Membrane</keyword>
<organism evidence="2">
    <name type="scientific">bioreactor metagenome</name>
    <dbReference type="NCBI Taxonomy" id="1076179"/>
    <lineage>
        <taxon>unclassified sequences</taxon>
        <taxon>metagenomes</taxon>
        <taxon>ecological metagenomes</taxon>
    </lineage>
</organism>
<protein>
    <recommendedName>
        <fullName evidence="3">DUF2177 domain-containing protein</fullName>
    </recommendedName>
</protein>
<proteinExistence type="predicted"/>
<dbReference type="Pfam" id="PF09945">
    <property type="entry name" value="DUF2177"/>
    <property type="match status" value="1"/>
</dbReference>
<evidence type="ECO:0008006" key="3">
    <source>
        <dbReference type="Google" id="ProtNLM"/>
    </source>
</evidence>